<dbReference type="InterPro" id="IPR014001">
    <property type="entry name" value="Helicase_ATP-bd"/>
</dbReference>
<reference evidence="17" key="1">
    <citation type="submission" date="2009-09" db="EMBL/GenBank/DDBJ databases">
        <authorList>
            <person name="Weinstock G."/>
            <person name="Sodergren E."/>
            <person name="Clifton S."/>
            <person name="Fulton L."/>
            <person name="Fulton B."/>
            <person name="Courtney L."/>
            <person name="Fronick C."/>
            <person name="Harrison M."/>
            <person name="Strong C."/>
            <person name="Farmer C."/>
            <person name="Delahaunty K."/>
            <person name="Markovic C."/>
            <person name="Hall O."/>
            <person name="Minx P."/>
            <person name="Tomlinson C."/>
            <person name="Mitreva M."/>
            <person name="Nelson J."/>
            <person name="Hou S."/>
            <person name="Wollam A."/>
            <person name="Pepin K.H."/>
            <person name="Johnson M."/>
            <person name="Bhonagiri V."/>
            <person name="Nash W.E."/>
            <person name="Warren W."/>
            <person name="Chinwalla A."/>
            <person name="Mardis E.R."/>
            <person name="Wilson R.K."/>
        </authorList>
    </citation>
    <scope>NUCLEOTIDE SEQUENCE [LARGE SCALE GENOMIC DNA]</scope>
    <source>
        <strain evidence="17">DSM 20544</strain>
    </source>
</reference>
<feature type="region of interest" description="Disordered" evidence="14">
    <location>
        <begin position="1103"/>
        <end position="1129"/>
    </location>
</feature>
<dbReference type="GO" id="GO:0003678">
    <property type="term" value="F:DNA helicase activity"/>
    <property type="evidence" value="ECO:0007669"/>
    <property type="project" value="TreeGrafter"/>
</dbReference>
<feature type="domain" description="Helicase ATP-binding" evidence="15">
    <location>
        <begin position="567"/>
        <end position="729"/>
    </location>
</feature>
<dbReference type="InterPro" id="IPR041471">
    <property type="entry name" value="UvrB_inter"/>
</dbReference>
<dbReference type="SMART" id="SM00982">
    <property type="entry name" value="TRCF"/>
    <property type="match status" value="1"/>
</dbReference>
<dbReference type="Pfam" id="PF17757">
    <property type="entry name" value="UvrB_inter"/>
    <property type="match status" value="1"/>
</dbReference>
<dbReference type="Proteomes" id="UP000003671">
    <property type="component" value="Unassembled WGS sequence"/>
</dbReference>
<dbReference type="GO" id="GO:0000716">
    <property type="term" value="P:transcription-coupled nucleotide-excision repair, DNA damage recognition"/>
    <property type="evidence" value="ECO:0007669"/>
    <property type="project" value="UniProtKB-UniRule"/>
</dbReference>
<evidence type="ECO:0000256" key="8">
    <source>
        <dbReference type="ARBA" id="ARBA00023125"/>
    </source>
</evidence>
<dbReference type="STRING" id="500635.MITSMUL_04768"/>
<dbReference type="InterPro" id="IPR047112">
    <property type="entry name" value="RecG/Mfd"/>
</dbReference>
<evidence type="ECO:0000256" key="4">
    <source>
        <dbReference type="ARBA" id="ARBA00022763"/>
    </source>
</evidence>
<comment type="subcellular location">
    <subcellularLocation>
        <location evidence="1 13">Cytoplasm</location>
    </subcellularLocation>
</comment>
<dbReference type="PROSITE" id="PS51194">
    <property type="entry name" value="HELICASE_CTER"/>
    <property type="match status" value="1"/>
</dbReference>
<keyword evidence="18" id="KW-1185">Reference proteome</keyword>
<comment type="function">
    <text evidence="13">Couples transcription and DNA repair by recognizing RNA polymerase (RNAP) stalled at DNA lesions. Mediates ATP-dependent release of RNAP and its truncated transcript from the DNA, and recruitment of nucleotide excision repair machinery to the damaged site.</text>
</comment>
<dbReference type="InterPro" id="IPR011545">
    <property type="entry name" value="DEAD/DEAH_box_helicase_dom"/>
</dbReference>
<gene>
    <name evidence="13 17" type="primary">mfd</name>
    <name evidence="17" type="ORF">MITSMUL_04768</name>
</gene>
<dbReference type="SUPFAM" id="SSF141259">
    <property type="entry name" value="CarD-like"/>
    <property type="match status" value="1"/>
</dbReference>
<keyword evidence="9 13" id="KW-0234">DNA repair</keyword>
<sequence length="1129" mass="127115">MNALFAAMLQDGALQRLRDHTQGEPRESLIYGLGGSQKHAAVAACYAALPQMMAILCHSAESLADWKEDLSLLLPEVPIVELPEVDTFDVKAAAKSQERAARRMEVLGRLVRGEHIIVLARTEAAVQKGMGRNEFKRLSLTLRMGEVLPREELLERLVDLGYEHAEEVERVGQFSVRGGIVDIFAINAAVPVRVEYFDDEIDSLREFDLDTKRSTKNVGAATIMPLAQTDASGKPELFLSYLEGKGTVLFDEPTRIRDTIRTMVKENPDIKGKIFSWEELLQAAHGNRIVYMALLLQQVPGADAVENIGVTATTMTPFRRQMDLLENEANRWLAQKQRVLVLLSDKEKANSLREFFAHRRIPSLVENAAEPFRDDAINIRRGSLLTGFEMASARLVVVTEKDIFGRHKRHTAVRKHSDYGEKISHFRDIKPGDYVVHESHGIGKYLGVETLDVGGIHKDYLHIQYAGDDKLFVPTDQVGLLQKYIGSEGDVPRLHRMGGTEWVKAKARAKKSVEDIAQKLIEIYAKRKDAKGHAFPPDDASQREFEDAFPYEETEDQLRAIAEIKADMEREKPMDRLLCGDVGFGKTEVAIRAAYKAAMDGKQVAVLVPTTVLAQQHYQTFTTRFNGFAPVIDVICRFRTPKQQKETIEKVRLGQVDILIGTHAILNQNKVKWKDLGLLIVDEEQRFGVKQKDKIRKLAAGIDVLTLSATPIPRTLHMSLVGARDMSIIETPPAERFPVQTYVVENNDTIIANAIRREMKRGGQVYFIYNRVDTIDRMRDHIESLVPEARIQTAHGQMPEEMLEHVMMDFYEGDYDILLATSIVENGLDVANANTIIVYNADHFGLSQLYQMRGRVGRSHHMAFAYFVYQADKILTETAEKRLQAMKEFAELGAGFKIAMRDLEIRGAGNLLGAQQHGHIASVGFEMYCKLLEEAVERLQNGKAPEEAPPEPVIDLQTEAYIDGGFIADAMHKIEIYQRIAAIRSNEEIRSLLDELIDRFGDPTEPVMHLLEVARIKNYARDLGIRAIKELPLALDIYFLPKKRMPAKGMLALANLFGKRMRSLPDKNGLRFTLSDRYKKNITNFVTRLLMIASGDEEALTARAKEQAERLQKTKNGAGKSSSARKGKE</sequence>
<feature type="domain" description="Helicase C-terminal" evidence="16">
    <location>
        <begin position="754"/>
        <end position="904"/>
    </location>
</feature>
<dbReference type="SUPFAM" id="SSF52540">
    <property type="entry name" value="P-loop containing nucleoside triphosphate hydrolases"/>
    <property type="match status" value="4"/>
</dbReference>
<evidence type="ECO:0000256" key="5">
    <source>
        <dbReference type="ARBA" id="ARBA00022801"/>
    </source>
</evidence>
<dbReference type="GO" id="GO:0016787">
    <property type="term" value="F:hydrolase activity"/>
    <property type="evidence" value="ECO:0007669"/>
    <property type="project" value="UniProtKB-KW"/>
</dbReference>
<dbReference type="PATRIC" id="fig|500635.8.peg.1472"/>
<keyword evidence="7 13" id="KW-0067">ATP-binding</keyword>
<dbReference type="Gene3D" id="2.40.10.170">
    <property type="match status" value="1"/>
</dbReference>
<keyword evidence="6" id="KW-0347">Helicase</keyword>
<feature type="compositionally biased region" description="Basic and acidic residues" evidence="14">
    <location>
        <begin position="1103"/>
        <end position="1112"/>
    </location>
</feature>
<evidence type="ECO:0000256" key="3">
    <source>
        <dbReference type="ARBA" id="ARBA00022741"/>
    </source>
</evidence>
<dbReference type="InterPro" id="IPR037235">
    <property type="entry name" value="TRCF-like_C_D7"/>
</dbReference>
<dbReference type="GO" id="GO:0005737">
    <property type="term" value="C:cytoplasm"/>
    <property type="evidence" value="ECO:0007669"/>
    <property type="project" value="UniProtKB-SubCell"/>
</dbReference>
<dbReference type="HAMAP" id="MF_00969">
    <property type="entry name" value="TRCF"/>
    <property type="match status" value="1"/>
</dbReference>
<evidence type="ECO:0000256" key="14">
    <source>
        <dbReference type="SAM" id="MobiDB-lite"/>
    </source>
</evidence>
<accession>C9KMW0</accession>
<organism evidence="17 18">
    <name type="scientific">Mitsuokella multacida DSM 20544</name>
    <dbReference type="NCBI Taxonomy" id="500635"/>
    <lineage>
        <taxon>Bacteria</taxon>
        <taxon>Bacillati</taxon>
        <taxon>Bacillota</taxon>
        <taxon>Negativicutes</taxon>
        <taxon>Selenomonadales</taxon>
        <taxon>Selenomonadaceae</taxon>
        <taxon>Mitsuokella</taxon>
    </lineage>
</organism>
<dbReference type="GO" id="GO:0003684">
    <property type="term" value="F:damaged DNA binding"/>
    <property type="evidence" value="ECO:0007669"/>
    <property type="project" value="InterPro"/>
</dbReference>
<dbReference type="EMBL" id="ABWK02000017">
    <property type="protein sequence ID" value="EEX68699.1"/>
    <property type="molecule type" value="Genomic_DNA"/>
</dbReference>
<dbReference type="SMART" id="SM00487">
    <property type="entry name" value="DEXDc"/>
    <property type="match status" value="1"/>
</dbReference>
<dbReference type="InterPro" id="IPR036101">
    <property type="entry name" value="CarD-like/TRCF_RID_sf"/>
</dbReference>
<dbReference type="Gene3D" id="3.40.50.300">
    <property type="entry name" value="P-loop containing nucleotide triphosphate hydrolases"/>
    <property type="match status" value="2"/>
</dbReference>
<dbReference type="Gene3D" id="3.30.2060.10">
    <property type="entry name" value="Penicillin-binding protein 1b domain"/>
    <property type="match status" value="1"/>
</dbReference>
<dbReference type="InterPro" id="IPR003711">
    <property type="entry name" value="CarD-like/TRCF_RID"/>
</dbReference>
<name>C9KMW0_9FIRM</name>
<evidence type="ECO:0000256" key="10">
    <source>
        <dbReference type="ARBA" id="ARBA00061104"/>
    </source>
</evidence>
<evidence type="ECO:0000256" key="1">
    <source>
        <dbReference type="ARBA" id="ARBA00004496"/>
    </source>
</evidence>
<dbReference type="SMART" id="SM00490">
    <property type="entry name" value="HELICc"/>
    <property type="match status" value="1"/>
</dbReference>
<dbReference type="InterPro" id="IPR004576">
    <property type="entry name" value="Mfd"/>
</dbReference>
<keyword evidence="2 13" id="KW-0963">Cytoplasm</keyword>
<evidence type="ECO:0000256" key="11">
    <source>
        <dbReference type="ARBA" id="ARBA00061399"/>
    </source>
</evidence>
<dbReference type="InterPro" id="IPR027417">
    <property type="entry name" value="P-loop_NTPase"/>
</dbReference>
<evidence type="ECO:0000256" key="9">
    <source>
        <dbReference type="ARBA" id="ARBA00023204"/>
    </source>
</evidence>
<dbReference type="GO" id="GO:0006355">
    <property type="term" value="P:regulation of DNA-templated transcription"/>
    <property type="evidence" value="ECO:0007669"/>
    <property type="project" value="UniProtKB-UniRule"/>
</dbReference>
<dbReference type="InterPro" id="IPR001650">
    <property type="entry name" value="Helicase_C-like"/>
</dbReference>
<keyword evidence="4 13" id="KW-0227">DNA damage</keyword>
<comment type="similarity">
    <text evidence="10 13">In the N-terminal section; belongs to the UvrB family.</text>
</comment>
<dbReference type="PROSITE" id="PS51192">
    <property type="entry name" value="HELICASE_ATP_BIND_1"/>
    <property type="match status" value="1"/>
</dbReference>
<dbReference type="Gene3D" id="3.90.1150.50">
    <property type="entry name" value="Transcription-repair-coupling factor, D7 domain"/>
    <property type="match status" value="1"/>
</dbReference>
<evidence type="ECO:0000313" key="18">
    <source>
        <dbReference type="Proteomes" id="UP000003671"/>
    </source>
</evidence>
<evidence type="ECO:0000256" key="6">
    <source>
        <dbReference type="ARBA" id="ARBA00022806"/>
    </source>
</evidence>
<dbReference type="Pfam" id="PF00271">
    <property type="entry name" value="Helicase_C"/>
    <property type="match status" value="1"/>
</dbReference>
<dbReference type="RefSeq" id="WP_005841616.1">
    <property type="nucleotide sequence ID" value="NZ_GG697142.2"/>
</dbReference>
<dbReference type="SMART" id="SM01058">
    <property type="entry name" value="CarD_TRCF"/>
    <property type="match status" value="1"/>
</dbReference>
<dbReference type="EC" id="3.6.4.-" evidence="13"/>
<dbReference type="Gene3D" id="3.40.50.11180">
    <property type="match status" value="1"/>
</dbReference>
<evidence type="ECO:0000256" key="7">
    <source>
        <dbReference type="ARBA" id="ARBA00022840"/>
    </source>
</evidence>
<dbReference type="PANTHER" id="PTHR47964:SF1">
    <property type="entry name" value="ATP-DEPENDENT DNA HELICASE HOMOLOG RECG, CHLOROPLASTIC"/>
    <property type="match status" value="1"/>
</dbReference>
<keyword evidence="8 13" id="KW-0238">DNA-binding</keyword>
<dbReference type="FunFam" id="3.40.50.300:FF:000546">
    <property type="entry name" value="Transcription-repair-coupling factor"/>
    <property type="match status" value="1"/>
</dbReference>
<dbReference type="InterPro" id="IPR005118">
    <property type="entry name" value="TRCF_C"/>
</dbReference>
<evidence type="ECO:0000256" key="12">
    <source>
        <dbReference type="ARBA" id="ARBA00070128"/>
    </source>
</evidence>
<dbReference type="SUPFAM" id="SSF143517">
    <property type="entry name" value="TRCF domain-like"/>
    <property type="match status" value="1"/>
</dbReference>
<keyword evidence="3 13" id="KW-0547">Nucleotide-binding</keyword>
<dbReference type="PANTHER" id="PTHR47964">
    <property type="entry name" value="ATP-DEPENDENT DNA HELICASE HOMOLOG RECG, CHLOROPLASTIC"/>
    <property type="match status" value="1"/>
</dbReference>
<dbReference type="HOGENOM" id="CLU_005122_1_3_9"/>
<dbReference type="Pfam" id="PF03461">
    <property type="entry name" value="TRCF"/>
    <property type="match status" value="1"/>
</dbReference>
<dbReference type="GO" id="GO:0005524">
    <property type="term" value="F:ATP binding"/>
    <property type="evidence" value="ECO:0007669"/>
    <property type="project" value="UniProtKB-UniRule"/>
</dbReference>
<dbReference type="Pfam" id="PF00270">
    <property type="entry name" value="DEAD"/>
    <property type="match status" value="1"/>
</dbReference>
<comment type="caution">
    <text evidence="17">The sequence shown here is derived from an EMBL/GenBank/DDBJ whole genome shotgun (WGS) entry which is preliminary data.</text>
</comment>
<evidence type="ECO:0000313" key="17">
    <source>
        <dbReference type="EMBL" id="EEX68699.1"/>
    </source>
</evidence>
<dbReference type="AlphaFoldDB" id="C9KMW0"/>
<dbReference type="GeneID" id="93481761"/>
<proteinExistence type="inferred from homology"/>
<dbReference type="NCBIfam" id="TIGR00580">
    <property type="entry name" value="mfd"/>
    <property type="match status" value="1"/>
</dbReference>
<dbReference type="Pfam" id="PF02559">
    <property type="entry name" value="CarD_TRCF_RID"/>
    <property type="match status" value="1"/>
</dbReference>
<keyword evidence="5 13" id="KW-0378">Hydrolase</keyword>
<comment type="similarity">
    <text evidence="11 13">In the C-terminal section; belongs to the helicase family. RecG subfamily.</text>
</comment>
<protein>
    <recommendedName>
        <fullName evidence="12 13">Transcription-repair-coupling factor</fullName>
        <shortName evidence="13">TRCF</shortName>
        <ecNumber evidence="13">3.6.4.-</ecNumber>
    </recommendedName>
</protein>
<evidence type="ECO:0000256" key="13">
    <source>
        <dbReference type="HAMAP-Rule" id="MF_00969"/>
    </source>
</evidence>
<dbReference type="eggNOG" id="COG1197">
    <property type="taxonomic scope" value="Bacteria"/>
</dbReference>
<evidence type="ECO:0000259" key="15">
    <source>
        <dbReference type="PROSITE" id="PS51192"/>
    </source>
</evidence>
<evidence type="ECO:0000259" key="16">
    <source>
        <dbReference type="PROSITE" id="PS51194"/>
    </source>
</evidence>
<evidence type="ECO:0000256" key="2">
    <source>
        <dbReference type="ARBA" id="ARBA00022490"/>
    </source>
</evidence>
<dbReference type="CDD" id="cd17991">
    <property type="entry name" value="DEXHc_TRCF"/>
    <property type="match status" value="1"/>
</dbReference>